<keyword evidence="3" id="KW-1185">Reference proteome</keyword>
<protein>
    <recommendedName>
        <fullName evidence="4">PepSY domain-containing protein</fullName>
    </recommendedName>
</protein>
<evidence type="ECO:0008006" key="4">
    <source>
        <dbReference type="Google" id="ProtNLM"/>
    </source>
</evidence>
<name>A0ABS3Z1P9_9BACT</name>
<keyword evidence="1" id="KW-0472">Membrane</keyword>
<keyword evidence="1" id="KW-1133">Transmembrane helix</keyword>
<feature type="transmembrane region" description="Helical" evidence="1">
    <location>
        <begin position="244"/>
        <end position="266"/>
    </location>
</feature>
<accession>A0ABS3Z1P9</accession>
<evidence type="ECO:0000313" key="3">
    <source>
        <dbReference type="Proteomes" id="UP000677244"/>
    </source>
</evidence>
<dbReference type="EMBL" id="JAGHKO010000011">
    <property type="protein sequence ID" value="MBO9204078.1"/>
    <property type="molecule type" value="Genomic_DNA"/>
</dbReference>
<keyword evidence="1" id="KW-0812">Transmembrane</keyword>
<dbReference type="Proteomes" id="UP000677244">
    <property type="component" value="Unassembled WGS sequence"/>
</dbReference>
<feature type="transmembrane region" description="Helical" evidence="1">
    <location>
        <begin position="482"/>
        <end position="500"/>
    </location>
</feature>
<dbReference type="RefSeq" id="WP_209142291.1">
    <property type="nucleotide sequence ID" value="NZ_JAGHKO010000011.1"/>
</dbReference>
<reference evidence="2 3" key="1">
    <citation type="submission" date="2021-03" db="EMBL/GenBank/DDBJ databases">
        <title>Assistant Professor.</title>
        <authorList>
            <person name="Huq M.A."/>
        </authorList>
    </citation>
    <scope>NUCLEOTIDE SEQUENCE [LARGE SCALE GENOMIC DNA]</scope>
    <source>
        <strain evidence="2 3">MAH-29</strain>
    </source>
</reference>
<organism evidence="2 3">
    <name type="scientific">Niastella soli</name>
    <dbReference type="NCBI Taxonomy" id="2821487"/>
    <lineage>
        <taxon>Bacteria</taxon>
        <taxon>Pseudomonadati</taxon>
        <taxon>Bacteroidota</taxon>
        <taxon>Chitinophagia</taxon>
        <taxon>Chitinophagales</taxon>
        <taxon>Chitinophagaceae</taxon>
        <taxon>Niastella</taxon>
    </lineage>
</organism>
<evidence type="ECO:0000313" key="2">
    <source>
        <dbReference type="EMBL" id="MBO9204078.1"/>
    </source>
</evidence>
<gene>
    <name evidence="2" type="ORF">J7I42_27575</name>
</gene>
<feature type="transmembrane region" description="Helical" evidence="1">
    <location>
        <begin position="287"/>
        <end position="308"/>
    </location>
</feature>
<evidence type="ECO:0000256" key="1">
    <source>
        <dbReference type="SAM" id="Phobius"/>
    </source>
</evidence>
<proteinExistence type="predicted"/>
<comment type="caution">
    <text evidence="2">The sequence shown here is derived from an EMBL/GenBank/DDBJ whole genome shotgun (WGS) entry which is preliminary data.</text>
</comment>
<sequence length="508" mass="57814">MLRKNIYGLHRTLSLIIAIPVLLWAASGFMHPLMTNIKPQVATQKIPPVAIDTNAIHTPLKAALQKNNITNFHAVRFIHIDTNFFYQVQKEANKAPVYLSVSNGRLLPSGDWLYAQYLARQFLEGPPKSETVTTVSPVALVAPAEEELPDCCNAATACVLKNTSGSTIANAHQLTEFDNEYKYVNRLLPVYKVTFDRPDGIRIYVETTQDRFAFAMDNRRAIFDNIFQWLHTWSWLDALGNTKLVFIIALTLLAFCTTLMGLYIFFITKSKKATGNVVVKARRYHRYTAIVGALFTLAWSFSGAWHAFAKFKPDNRNTFFISNQFSPNIELDITRLQQVVSKPISNVSLVSMNEQTWWRVTSMEPGITFINTNDYTLLPTGEEKYATWLANQFSKNTSGNVQSVSLISKFNDEYNFADKRLPVWRVNYTGSENARYFVETATGRLSAKVNNNELAEGYSFALLHKHHFMDWGGKGTRDASTMVWAFFQIVIIAVGLVLWLKVRRRRLK</sequence>